<evidence type="ECO:0000313" key="1">
    <source>
        <dbReference type="EMBL" id="KAJ7545447.1"/>
    </source>
</evidence>
<comment type="caution">
    <text evidence="1">The sequence shown here is derived from an EMBL/GenBank/DDBJ whole genome shotgun (WGS) entry which is preliminary data.</text>
</comment>
<evidence type="ECO:0000313" key="2">
    <source>
        <dbReference type="Proteomes" id="UP001162992"/>
    </source>
</evidence>
<organism evidence="1 2">
    <name type="scientific">Diphasiastrum complanatum</name>
    <name type="common">Issler's clubmoss</name>
    <name type="synonym">Lycopodium complanatum</name>
    <dbReference type="NCBI Taxonomy" id="34168"/>
    <lineage>
        <taxon>Eukaryota</taxon>
        <taxon>Viridiplantae</taxon>
        <taxon>Streptophyta</taxon>
        <taxon>Embryophyta</taxon>
        <taxon>Tracheophyta</taxon>
        <taxon>Lycopodiopsida</taxon>
        <taxon>Lycopodiales</taxon>
        <taxon>Lycopodiaceae</taxon>
        <taxon>Lycopodioideae</taxon>
        <taxon>Diphasiastrum</taxon>
    </lineage>
</organism>
<keyword evidence="2" id="KW-1185">Reference proteome</keyword>
<accession>A0ACC2CUU9</accession>
<dbReference type="Proteomes" id="UP001162992">
    <property type="component" value="Chromosome 9"/>
</dbReference>
<name>A0ACC2CUU9_DIPCM</name>
<gene>
    <name evidence="1" type="ORF">O6H91_09G120000</name>
</gene>
<sequence>MGDGSRGSRRQGGRNLKAKKMDERKENFQESIQHADKKRRRGRPVSEILTEEHSKEDDGKSKVEESKKKPRWRDSAPPTIERPARARKAIERFGSVPEKESPRADKEVKVMKGSGMALKDIPNVVYKLGKISKSNSILVLLHTLLYGKRTKVNYMKSNILSFSGYVWGENKEEEQKKVKERLERLTRDGLYQLIDLLDIQISKSLSKKEELVEEGFQFLLAPKITRDTSVQEQEQQEQKSTEELSKGKERDKGKKGAGKSYQKKVLKDKDAPKRKREKRSKNAEDKVVEGEYPGEKKRIKSEKGFKEKQTPSKRSKKLLIADKQKKDQQSALEKMKEMDEAADDEELIEEEESTEGRTYTHSNENESDKGGDASEENVVTESPVVEKAEVEKVEEETPEDISVNKVEVKKVEEETPEDTSVDKVDVEKVEEETPEDTFVDKTEVEKVEGTYEDTPVDKAEVEKVEEGTREDAPVEELGEKDDDKAVADNDSNEKEETVIESPLVKSEDKEHSTDGTEDIKDEEQAFLASVQDYNKETEEPFLGFFGENSEENGGLLELPENEIELEGQDVSGLISEHVEAITEMSHNQVMIK</sequence>
<reference evidence="2" key="1">
    <citation type="journal article" date="2024" name="Proc. Natl. Acad. Sci. U.S.A.">
        <title>Extraordinary preservation of gene collinearity over three hundred million years revealed in homosporous lycophytes.</title>
        <authorList>
            <person name="Li C."/>
            <person name="Wickell D."/>
            <person name="Kuo L.Y."/>
            <person name="Chen X."/>
            <person name="Nie B."/>
            <person name="Liao X."/>
            <person name="Peng D."/>
            <person name="Ji J."/>
            <person name="Jenkins J."/>
            <person name="Williams M."/>
            <person name="Shu S."/>
            <person name="Plott C."/>
            <person name="Barry K."/>
            <person name="Rajasekar S."/>
            <person name="Grimwood J."/>
            <person name="Han X."/>
            <person name="Sun S."/>
            <person name="Hou Z."/>
            <person name="He W."/>
            <person name="Dai G."/>
            <person name="Sun C."/>
            <person name="Schmutz J."/>
            <person name="Leebens-Mack J.H."/>
            <person name="Li F.W."/>
            <person name="Wang L."/>
        </authorList>
    </citation>
    <scope>NUCLEOTIDE SEQUENCE [LARGE SCALE GENOMIC DNA]</scope>
    <source>
        <strain evidence="2">cv. PW_Plant_1</strain>
    </source>
</reference>
<proteinExistence type="predicted"/>
<dbReference type="EMBL" id="CM055100">
    <property type="protein sequence ID" value="KAJ7545447.1"/>
    <property type="molecule type" value="Genomic_DNA"/>
</dbReference>
<protein>
    <submittedName>
        <fullName evidence="1">Uncharacterized protein</fullName>
    </submittedName>
</protein>